<name>A0A845HYK1_9BURK</name>
<dbReference type="EMBL" id="WWCL01000001">
    <property type="protein sequence ID" value="MYN44837.1"/>
    <property type="molecule type" value="Genomic_DNA"/>
</dbReference>
<dbReference type="InterPro" id="IPR011727">
    <property type="entry name" value="CHP02117"/>
</dbReference>
<dbReference type="PROSITE" id="PS51257">
    <property type="entry name" value="PROKAR_LIPOPROTEIN"/>
    <property type="match status" value="1"/>
</dbReference>
<reference evidence="2" key="1">
    <citation type="submission" date="2019-12" db="EMBL/GenBank/DDBJ databases">
        <title>Novel species isolated from a subtropical stream in China.</title>
        <authorList>
            <person name="Lu H."/>
        </authorList>
    </citation>
    <scope>NUCLEOTIDE SEQUENCE [LARGE SCALE GENOMIC DNA]</scope>
    <source>
        <strain evidence="2">FT93W</strain>
    </source>
</reference>
<evidence type="ECO:0000256" key="1">
    <source>
        <dbReference type="SAM" id="SignalP"/>
    </source>
</evidence>
<evidence type="ECO:0000313" key="2">
    <source>
        <dbReference type="EMBL" id="MYN44837.1"/>
    </source>
</evidence>
<protein>
    <submittedName>
        <fullName evidence="2">DUF2459 domain-containing protein</fullName>
    </submittedName>
</protein>
<feature type="signal peptide" evidence="1">
    <location>
        <begin position="1"/>
        <end position="24"/>
    </location>
</feature>
<keyword evidence="3" id="KW-1185">Reference proteome</keyword>
<comment type="caution">
    <text evidence="2">The sequence shown here is derived from an EMBL/GenBank/DDBJ whole genome shotgun (WGS) entry which is preliminary data.</text>
</comment>
<organism evidence="2 3">
    <name type="scientific">Duganella fentianensis</name>
    <dbReference type="NCBI Taxonomy" id="2692177"/>
    <lineage>
        <taxon>Bacteria</taxon>
        <taxon>Pseudomonadati</taxon>
        <taxon>Pseudomonadota</taxon>
        <taxon>Betaproteobacteria</taxon>
        <taxon>Burkholderiales</taxon>
        <taxon>Oxalobacteraceae</taxon>
        <taxon>Telluria group</taxon>
        <taxon>Duganella</taxon>
    </lineage>
</organism>
<dbReference type="AlphaFoldDB" id="A0A845HYK1"/>
<dbReference type="Pfam" id="PF09601">
    <property type="entry name" value="DUF2459"/>
    <property type="match status" value="1"/>
</dbReference>
<sequence length="230" mass="24972">MRLSAYMRLLLLGCLLILTGCAMAPSRSSVPAAEAGHTIHLMRYGWHTALLFDGNDILSRSERLRTDLRPAPYILVGWGDGEYFVRDDAPWSKAVKALVASDYPAMQAGRRDSNPPAGVAAQDSLPLAITSRGMDQLVAYIDRSIALDGKGQPVYLGAQPDHPDRFYQGNGHYSLFNNCNSWIVGALRAAELPISGINLTASSVFEQAQQISALQQQMRTERTAQAGAAP</sequence>
<dbReference type="Proteomes" id="UP000444316">
    <property type="component" value="Unassembled WGS sequence"/>
</dbReference>
<proteinExistence type="predicted"/>
<evidence type="ECO:0000313" key="3">
    <source>
        <dbReference type="Proteomes" id="UP000444316"/>
    </source>
</evidence>
<keyword evidence="1" id="KW-0732">Signal</keyword>
<feature type="chain" id="PRO_5033004301" evidence="1">
    <location>
        <begin position="25"/>
        <end position="230"/>
    </location>
</feature>
<gene>
    <name evidence="2" type="ORF">GTP23_07095</name>
</gene>
<accession>A0A845HYK1</accession>